<comment type="subcellular location">
    <subcellularLocation>
        <location evidence="1">Nucleus</location>
    </subcellularLocation>
</comment>
<dbReference type="SUPFAM" id="SSF140996">
    <property type="entry name" value="Hermes dimerisation domain"/>
    <property type="match status" value="1"/>
</dbReference>
<feature type="compositionally biased region" description="Polar residues" evidence="7">
    <location>
        <begin position="11"/>
        <end position="22"/>
    </location>
</feature>
<feature type="region of interest" description="Disordered" evidence="7">
    <location>
        <begin position="1"/>
        <end position="29"/>
    </location>
</feature>
<dbReference type="OMA" id="STPITHY"/>
<keyword evidence="6" id="KW-0539">Nucleus</keyword>
<reference evidence="9" key="1">
    <citation type="journal article" date="2017" name="Nature">
        <title>The genome of Chenopodium quinoa.</title>
        <authorList>
            <person name="Jarvis D.E."/>
            <person name="Ho Y.S."/>
            <person name="Lightfoot D.J."/>
            <person name="Schmoeckel S.M."/>
            <person name="Li B."/>
            <person name="Borm T.J.A."/>
            <person name="Ohyanagi H."/>
            <person name="Mineta K."/>
            <person name="Michell C.T."/>
            <person name="Saber N."/>
            <person name="Kharbatia N.M."/>
            <person name="Rupper R.R."/>
            <person name="Sharp A.R."/>
            <person name="Dally N."/>
            <person name="Boughton B.A."/>
            <person name="Woo Y.H."/>
            <person name="Gao G."/>
            <person name="Schijlen E.G.W.M."/>
            <person name="Guo X."/>
            <person name="Momin A.A."/>
            <person name="Negrao S."/>
            <person name="Al-Babili S."/>
            <person name="Gehring C."/>
            <person name="Roessner U."/>
            <person name="Jung C."/>
            <person name="Murphy K."/>
            <person name="Arold S.T."/>
            <person name="Gojobori T."/>
            <person name="van der Linden C.G."/>
            <person name="van Loo E.N."/>
            <person name="Jellen E.N."/>
            <person name="Maughan P.J."/>
            <person name="Tester M."/>
        </authorList>
    </citation>
    <scope>NUCLEOTIDE SEQUENCE [LARGE SCALE GENOMIC DNA]</scope>
    <source>
        <strain evidence="9">cv. PI 614886</strain>
    </source>
</reference>
<evidence type="ECO:0000256" key="7">
    <source>
        <dbReference type="SAM" id="MobiDB-lite"/>
    </source>
</evidence>
<evidence type="ECO:0000256" key="5">
    <source>
        <dbReference type="ARBA" id="ARBA00023125"/>
    </source>
</evidence>
<evidence type="ECO:0000256" key="1">
    <source>
        <dbReference type="ARBA" id="ARBA00004123"/>
    </source>
</evidence>
<keyword evidence="2" id="KW-0479">Metal-binding</keyword>
<reference evidence="9" key="2">
    <citation type="submission" date="2021-03" db="UniProtKB">
        <authorList>
            <consortium name="EnsemblPlants"/>
        </authorList>
    </citation>
    <scope>IDENTIFICATION</scope>
</reference>
<dbReference type="GO" id="GO:0003677">
    <property type="term" value="F:DNA binding"/>
    <property type="evidence" value="ECO:0007669"/>
    <property type="project" value="UniProtKB-KW"/>
</dbReference>
<dbReference type="Pfam" id="PF14372">
    <property type="entry name" value="hAT-like_RNase-H"/>
    <property type="match status" value="1"/>
</dbReference>
<dbReference type="Proteomes" id="UP000596660">
    <property type="component" value="Unplaced"/>
</dbReference>
<evidence type="ECO:0000313" key="10">
    <source>
        <dbReference type="Proteomes" id="UP000596660"/>
    </source>
</evidence>
<dbReference type="InterPro" id="IPR052035">
    <property type="entry name" value="ZnF_BED_domain_contain"/>
</dbReference>
<dbReference type="EnsemblPlants" id="AUR62020492-RA">
    <property type="protein sequence ID" value="AUR62020492-RA:cds"/>
    <property type="gene ID" value="AUR62020492"/>
</dbReference>
<dbReference type="SUPFAM" id="SSF53098">
    <property type="entry name" value="Ribonuclease H-like"/>
    <property type="match status" value="1"/>
</dbReference>
<evidence type="ECO:0000256" key="3">
    <source>
        <dbReference type="ARBA" id="ARBA00022771"/>
    </source>
</evidence>
<keyword evidence="5" id="KW-0238">DNA-binding</keyword>
<evidence type="ECO:0000256" key="4">
    <source>
        <dbReference type="ARBA" id="ARBA00022833"/>
    </source>
</evidence>
<feature type="domain" description="hAT-like transposase RNase-H fold" evidence="8">
    <location>
        <begin position="391"/>
        <end position="494"/>
    </location>
</feature>
<dbReference type="PANTHER" id="PTHR46481">
    <property type="entry name" value="ZINC FINGER BED DOMAIN-CONTAINING PROTEIN 4"/>
    <property type="match status" value="1"/>
</dbReference>
<dbReference type="Gramene" id="AUR62020492-RA">
    <property type="protein sequence ID" value="AUR62020492-RA:cds"/>
    <property type="gene ID" value="AUR62020492"/>
</dbReference>
<accession>A0A803LYE1</accession>
<name>A0A803LYE1_CHEQI</name>
<proteinExistence type="predicted"/>
<protein>
    <recommendedName>
        <fullName evidence="8">hAT-like transposase RNase-H fold domain-containing protein</fullName>
    </recommendedName>
</protein>
<keyword evidence="4" id="KW-0862">Zinc</keyword>
<keyword evidence="3" id="KW-0863">Zinc-finger</keyword>
<evidence type="ECO:0000256" key="2">
    <source>
        <dbReference type="ARBA" id="ARBA00022723"/>
    </source>
</evidence>
<dbReference type="InterPro" id="IPR012337">
    <property type="entry name" value="RNaseH-like_sf"/>
</dbReference>
<evidence type="ECO:0000313" key="9">
    <source>
        <dbReference type="EnsemblPlants" id="AUR62020492-RA:cds"/>
    </source>
</evidence>
<dbReference type="PANTHER" id="PTHR46481:SF10">
    <property type="entry name" value="ZINC FINGER BED DOMAIN-CONTAINING PROTEIN 39"/>
    <property type="match status" value="1"/>
</dbReference>
<sequence>MSTFEDDSDNLMETNSSQPVETQDSDEAEVLEKAQKHGLRREQGRNQKLKKKEVKEKKPLMLGNTLKTKINTYGSVQTVNVPKLWRFNHDEIRKALAKMLIVDELPFAFVKREGFRQFCKVAIPEFVPPSRATITRDCYGLFMEQRKKLKNFFNNLSSRVCLTTNTWTSGQNLSYMCLTAHLIDDDWKLHKRIINFCPVVGHSGELTGKSVEKCLLEWNLKRVMTVTVDNASSNDLAIKYLKKIFNLWDGCVLNSEFLHMRCAAHILNLVVKDGLKDVNFSVLKVRVAMKYVRSSPSRLQKFKSCVEEENITCKGLVCLDIETRWNSTYLMLKTALVFRKAFKNMKTKFSPYTKELMKQPVGGAPDDDDWNKIQSFLPFLEIFYNATLELSGSRYVTGNTFVEEIYDIGYTIYDYASDPNDDVKNMAKQMKLKFDKYWANVHNINILMFIVLILDPRNKLKYTEHIVRNSYDVSNSYILCQCIQDTLNSLYDYYAQKVGSSSTNIASTSQSEKGGKEQKKGF</sequence>
<dbReference type="InterPro" id="IPR025525">
    <property type="entry name" value="hAT-like_transposase_RNase-H"/>
</dbReference>
<organism evidence="9 10">
    <name type="scientific">Chenopodium quinoa</name>
    <name type="common">Quinoa</name>
    <dbReference type="NCBI Taxonomy" id="63459"/>
    <lineage>
        <taxon>Eukaryota</taxon>
        <taxon>Viridiplantae</taxon>
        <taxon>Streptophyta</taxon>
        <taxon>Embryophyta</taxon>
        <taxon>Tracheophyta</taxon>
        <taxon>Spermatophyta</taxon>
        <taxon>Magnoliopsida</taxon>
        <taxon>eudicotyledons</taxon>
        <taxon>Gunneridae</taxon>
        <taxon>Pentapetalae</taxon>
        <taxon>Caryophyllales</taxon>
        <taxon>Chenopodiaceae</taxon>
        <taxon>Chenopodioideae</taxon>
        <taxon>Atripliceae</taxon>
        <taxon>Chenopodium</taxon>
    </lineage>
</organism>
<dbReference type="AlphaFoldDB" id="A0A803LYE1"/>
<keyword evidence="10" id="KW-1185">Reference proteome</keyword>
<feature type="compositionally biased region" description="Acidic residues" evidence="7">
    <location>
        <begin position="1"/>
        <end position="10"/>
    </location>
</feature>
<evidence type="ECO:0000259" key="8">
    <source>
        <dbReference type="Pfam" id="PF14372"/>
    </source>
</evidence>
<evidence type="ECO:0000256" key="6">
    <source>
        <dbReference type="ARBA" id="ARBA00023242"/>
    </source>
</evidence>